<dbReference type="PANTHER" id="PTHR14312">
    <property type="entry name" value="CREB/ATF BZIP TRANSCRIPTION FACTOR"/>
    <property type="match status" value="1"/>
</dbReference>
<dbReference type="Proteomes" id="UP000683925">
    <property type="component" value="Unassembled WGS sequence"/>
</dbReference>
<dbReference type="GO" id="GO:0010468">
    <property type="term" value="P:regulation of gene expression"/>
    <property type="evidence" value="ECO:0007669"/>
    <property type="project" value="TreeGrafter"/>
</dbReference>
<dbReference type="PANTHER" id="PTHR14312:SF1">
    <property type="entry name" value="BASIC-LEUCINE ZIPPER TRANSCRIPTION FACTOR A"/>
    <property type="match status" value="1"/>
</dbReference>
<dbReference type="EMBL" id="CAJJDP010000066">
    <property type="protein sequence ID" value="CAD8176603.1"/>
    <property type="molecule type" value="Genomic_DNA"/>
</dbReference>
<gene>
    <name evidence="2" type="ORF">POCTA_138.1.T0670176</name>
</gene>
<dbReference type="OrthoDB" id="300685at2759"/>
<dbReference type="OMA" id="KGWISND"/>
<keyword evidence="3" id="KW-1185">Reference proteome</keyword>
<sequence length="711" mass="83256">MLSQYENPKNQIVPQKSNQTQNPQQQQGPAKNKKGGIDLQELENQLTIPSNLKSMSVLKFDIGYINQNILPNFKKNPELTNFYKNLVSELQKQLTSIIQQIKDEQISENQYIKMVNDTFQQEQIKFKTAASAMKNRIGLRCKTLNQELENLKVHKFEKICQEFGCGPDLTQKFLFQEFQEKPYKEKAKELLIRHKEYLNLTQYLSIHMKDEKRDLIEFLIGKLEKSKAIQNDLKEGKNVDYSKFFISEFKDITEDQFLGIPKVEYQAKIQNMLDQVNQALKEEQLYYKVASLAKPMIQVIPGTKQMQKVSPADICKQYFARYEELQKYLSGQKNASWTPLPIFKMELENREISTVNKDVPNGTLRIQFKNFVHGDKMLLQYEITIGNQPYQGKTEQADSTGRLGYVQDINLKDFKNGTKEIHLSVIEIKLFKKGWISNDLKGQGKIQLSDLLDMSTIEGDLLLNEKTVLQYCIMLRESLNKKKSVATAQILKTYPQFDKKNGLDQYLEQKLKEIPNEPVPQQQQKQEIQQPQQQQKQQQQQQQQEQQAEEDEGCQGPQLQPDQLILLNHQEDDEEYQNVKKLGEKMPQLQEELLNPENPLKGSVFYFLVQYSPFLQNKSVELKQDPSQRQQQRFVQKLWEDCYRQQNKLKNKLMNDMEGYFSDLQKIIKKDQLMIKLYKQAQAPSWSKFIEGRLEIALQEEKAIQEQLSAE</sequence>
<comment type="caution">
    <text evidence="2">The sequence shown here is derived from an EMBL/GenBank/DDBJ whole genome shotgun (WGS) entry which is preliminary data.</text>
</comment>
<dbReference type="GO" id="GO:0043565">
    <property type="term" value="F:sequence-specific DNA binding"/>
    <property type="evidence" value="ECO:0007669"/>
    <property type="project" value="TreeGrafter"/>
</dbReference>
<evidence type="ECO:0000313" key="3">
    <source>
        <dbReference type="Proteomes" id="UP000683925"/>
    </source>
</evidence>
<feature type="compositionally biased region" description="Low complexity" evidence="1">
    <location>
        <begin position="14"/>
        <end position="30"/>
    </location>
</feature>
<accession>A0A8S1VJ33</accession>
<protein>
    <submittedName>
        <fullName evidence="2">Uncharacterized protein</fullName>
    </submittedName>
</protein>
<name>A0A8S1VJ33_PAROT</name>
<feature type="region of interest" description="Disordered" evidence="1">
    <location>
        <begin position="518"/>
        <end position="558"/>
    </location>
</feature>
<proteinExistence type="predicted"/>
<evidence type="ECO:0000313" key="2">
    <source>
        <dbReference type="EMBL" id="CAD8176603.1"/>
    </source>
</evidence>
<organism evidence="2 3">
    <name type="scientific">Paramecium octaurelia</name>
    <dbReference type="NCBI Taxonomy" id="43137"/>
    <lineage>
        <taxon>Eukaryota</taxon>
        <taxon>Sar</taxon>
        <taxon>Alveolata</taxon>
        <taxon>Ciliophora</taxon>
        <taxon>Intramacronucleata</taxon>
        <taxon>Oligohymenophorea</taxon>
        <taxon>Peniculida</taxon>
        <taxon>Parameciidae</taxon>
        <taxon>Paramecium</taxon>
    </lineage>
</organism>
<dbReference type="GO" id="GO:0005634">
    <property type="term" value="C:nucleus"/>
    <property type="evidence" value="ECO:0007669"/>
    <property type="project" value="TreeGrafter"/>
</dbReference>
<evidence type="ECO:0000256" key="1">
    <source>
        <dbReference type="SAM" id="MobiDB-lite"/>
    </source>
</evidence>
<feature type="region of interest" description="Disordered" evidence="1">
    <location>
        <begin position="1"/>
        <end position="34"/>
    </location>
</feature>
<feature type="compositionally biased region" description="Low complexity" evidence="1">
    <location>
        <begin position="520"/>
        <end position="546"/>
    </location>
</feature>
<dbReference type="AlphaFoldDB" id="A0A8S1VJ33"/>
<reference evidence="2" key="1">
    <citation type="submission" date="2021-01" db="EMBL/GenBank/DDBJ databases">
        <authorList>
            <consortium name="Genoscope - CEA"/>
            <person name="William W."/>
        </authorList>
    </citation>
    <scope>NUCLEOTIDE SEQUENCE</scope>
</reference>
<feature type="compositionally biased region" description="Polar residues" evidence="1">
    <location>
        <begin position="1"/>
        <end position="13"/>
    </location>
</feature>